<evidence type="ECO:0000313" key="1">
    <source>
        <dbReference type="Proteomes" id="UP000887579"/>
    </source>
</evidence>
<accession>A0AC34FHN8</accession>
<dbReference type="Proteomes" id="UP000887579">
    <property type="component" value="Unplaced"/>
</dbReference>
<name>A0AC34FHN8_9BILA</name>
<dbReference type="WBParaSite" id="ES5_v2.g16697.t1">
    <property type="protein sequence ID" value="ES5_v2.g16697.t1"/>
    <property type="gene ID" value="ES5_v2.g16697"/>
</dbReference>
<protein>
    <submittedName>
        <fullName evidence="2">Uncharacterized protein</fullName>
    </submittedName>
</protein>
<evidence type="ECO:0000313" key="2">
    <source>
        <dbReference type="WBParaSite" id="ES5_v2.g16697.t1"/>
    </source>
</evidence>
<sequence length="137" mass="15401">MSPAASFPPVPLKEEYIAVCTTVEKAIKIHVIGCKSKAAITDYTVAPDNIRAFLDAISTMFDSNKCKAVIFDIYKFEPVDHECPHVINFCYQIRAKFDEMQIKHFFYADRSIFLSGLLISGKINSSKGDTVLFLLVK</sequence>
<reference evidence="2" key="1">
    <citation type="submission" date="2022-11" db="UniProtKB">
        <authorList>
            <consortium name="WormBaseParasite"/>
        </authorList>
    </citation>
    <scope>IDENTIFICATION</scope>
</reference>
<proteinExistence type="predicted"/>
<organism evidence="1 2">
    <name type="scientific">Panagrolaimus sp. ES5</name>
    <dbReference type="NCBI Taxonomy" id="591445"/>
    <lineage>
        <taxon>Eukaryota</taxon>
        <taxon>Metazoa</taxon>
        <taxon>Ecdysozoa</taxon>
        <taxon>Nematoda</taxon>
        <taxon>Chromadorea</taxon>
        <taxon>Rhabditida</taxon>
        <taxon>Tylenchina</taxon>
        <taxon>Panagrolaimomorpha</taxon>
        <taxon>Panagrolaimoidea</taxon>
        <taxon>Panagrolaimidae</taxon>
        <taxon>Panagrolaimus</taxon>
    </lineage>
</organism>